<dbReference type="AlphaFoldDB" id="A0A9P0APN2"/>
<evidence type="ECO:0000313" key="13">
    <source>
        <dbReference type="Proteomes" id="UP001154078"/>
    </source>
</evidence>
<dbReference type="Proteomes" id="UP001154078">
    <property type="component" value="Chromosome 1"/>
</dbReference>
<dbReference type="InterPro" id="IPR036640">
    <property type="entry name" value="ABC1_TM_sf"/>
</dbReference>
<sequence>MDNRVNKINKNTHPREKAGWFSILTFGYTLDIFKKSWRKEIKEEDLYRVYKKFNSKSCGDYFERQWNFEKMRESKPSVIYLLWRTHRLRYCICILMHLIWKTTRSFVEPTAMMNLIVYFKEDQTQFQTSDALYYAFLILLIYLMDFVISHNVYLFLREIGVQIRNSLSSFIYRKTLKLRSDVLDSQNIGNIVTLITKDVNFIELPLSHIHELFTGFIQIFIICFMIYNKLGVNSVFGLFVFLFTICIEFLVGLFIAKLRLKVDVMSSVRLQRTKEAFSDIKIIKMNTWENYFNDRISEARRKEVNILFKETFLKLFASVLGTLASPLSIYVLIMTHVWFGRPITAEIFFFILSCFRQIKILLSRHLPKGIGYAGEIYGAMIRITKFLHELDLQNKQEIFSDKSIIFMKNVYLKINNLQVLNNVSLNISSGLTCITGPMGSGKSVLLKTILNDFPAYTGNIYIAGQVSYVSQEPWIFPSTIKQNILFGNPYNKFLYEEVLRVCALDYDLNLMETGDKTMVLEKGGNLSKGQQIRINLARALYRESDIYLLDDCFSSLDVEVGEQVFYNAVQCFLKNKVCVYVTQNLQHLNSSNVIIEIRDGTIMNITNSDKAKLINNDHNNTEVINRDKIFNTNIFEINEENISETSKIMEKPSTQGVYFEKINTNNIPLRTYWDYLKFGRGVTVFSIIILVFILAQASLNFNDKLLSNWVDLEQKLILLKNNTTTEEYTNALKSKNFYLILYSTCTAISVSLLLIRILSFFDFTRVVSLKLSEITTKNLLHAKISFFDSRSLANILNRFSLDFHNIDEILPNSANECFLTVISVFGAIVLIIVVNWLLIIPILMISLICYFINIIGFPSGRKYIRLEASTKCSVVGHLNATLEDLVTVRSYRNQDILIKEFDSYLDKFTSAHHTAFLLIRSIGFFIDVLILLLIFCIIAFFLLYREGVTAGNVGLAITQIFMLSGQVQWGLRTWIVIKLYMTSTERILEYTNVEQERTDENIQVKMPVVLDAIKFINVNLLYPNKLNYALKNVTFEIKPREKVGIVGRTGSGKSSLISVLFKLYDVKGKVLISNTDIKTIPLEILRQNIAIVPQNPVLFSGSVKNNIDPLNEYNDETIWSVLEKFKVKHLIEDLHTPLVGNGKNLTIGQKQLICLARAAMRQSKILVIDEVTANMDEKTEKELVNAINNHFADKTVISIAHRLNTILHCEKIIVLDKGEVVEVGAPSQLIQNIDGYFYKLVKKMSL</sequence>
<evidence type="ECO:0000256" key="7">
    <source>
        <dbReference type="ARBA" id="ARBA00022989"/>
    </source>
</evidence>
<proteinExistence type="predicted"/>
<dbReference type="InterPro" id="IPR044746">
    <property type="entry name" value="ABCC_6TM_D1"/>
</dbReference>
<dbReference type="Gene3D" id="3.40.50.300">
    <property type="entry name" value="P-loop containing nucleotide triphosphate hydrolases"/>
    <property type="match status" value="2"/>
</dbReference>
<evidence type="ECO:0000256" key="6">
    <source>
        <dbReference type="ARBA" id="ARBA00022840"/>
    </source>
</evidence>
<dbReference type="GO" id="GO:0140359">
    <property type="term" value="F:ABC-type transporter activity"/>
    <property type="evidence" value="ECO:0007669"/>
    <property type="project" value="InterPro"/>
</dbReference>
<keyword evidence="7 9" id="KW-1133">Transmembrane helix</keyword>
<dbReference type="SUPFAM" id="SSF52540">
    <property type="entry name" value="P-loop containing nucleoside triphosphate hydrolases"/>
    <property type="match status" value="2"/>
</dbReference>
<gene>
    <name evidence="12" type="ORF">MELIAE_LOCUS1413</name>
</gene>
<keyword evidence="6" id="KW-0067">ATP-binding</keyword>
<feature type="transmembrane region" description="Helical" evidence="9">
    <location>
        <begin position="236"/>
        <end position="256"/>
    </location>
</feature>
<evidence type="ECO:0000259" key="10">
    <source>
        <dbReference type="PROSITE" id="PS50893"/>
    </source>
</evidence>
<dbReference type="SMART" id="SM00382">
    <property type="entry name" value="AAA"/>
    <property type="match status" value="2"/>
</dbReference>
<feature type="transmembrane region" description="Helical" evidence="9">
    <location>
        <begin position="212"/>
        <end position="230"/>
    </location>
</feature>
<keyword evidence="8 9" id="KW-0472">Membrane</keyword>
<feature type="transmembrane region" description="Helical" evidence="9">
    <location>
        <begin position="311"/>
        <end position="333"/>
    </location>
</feature>
<evidence type="ECO:0000256" key="5">
    <source>
        <dbReference type="ARBA" id="ARBA00022741"/>
    </source>
</evidence>
<dbReference type="Pfam" id="PF00005">
    <property type="entry name" value="ABC_tran"/>
    <property type="match status" value="2"/>
</dbReference>
<evidence type="ECO:0000256" key="4">
    <source>
        <dbReference type="ARBA" id="ARBA00022737"/>
    </source>
</evidence>
<feature type="domain" description="ABC transmembrane type-1" evidence="11">
    <location>
        <begin position="109"/>
        <end position="358"/>
    </location>
</feature>
<comment type="subcellular location">
    <subcellularLocation>
        <location evidence="1">Membrane</location>
        <topology evidence="1">Multi-pass membrane protein</topology>
    </subcellularLocation>
</comment>
<organism evidence="12 13">
    <name type="scientific">Brassicogethes aeneus</name>
    <name type="common">Rape pollen beetle</name>
    <name type="synonym">Meligethes aeneus</name>
    <dbReference type="NCBI Taxonomy" id="1431903"/>
    <lineage>
        <taxon>Eukaryota</taxon>
        <taxon>Metazoa</taxon>
        <taxon>Ecdysozoa</taxon>
        <taxon>Arthropoda</taxon>
        <taxon>Hexapoda</taxon>
        <taxon>Insecta</taxon>
        <taxon>Pterygota</taxon>
        <taxon>Neoptera</taxon>
        <taxon>Endopterygota</taxon>
        <taxon>Coleoptera</taxon>
        <taxon>Polyphaga</taxon>
        <taxon>Cucujiformia</taxon>
        <taxon>Nitidulidae</taxon>
        <taxon>Meligethinae</taxon>
        <taxon>Brassicogethes</taxon>
    </lineage>
</organism>
<feature type="transmembrane region" description="Helical" evidence="9">
    <location>
        <begin position="131"/>
        <end position="156"/>
    </location>
</feature>
<dbReference type="InterPro" id="IPR003593">
    <property type="entry name" value="AAA+_ATPase"/>
</dbReference>
<dbReference type="Pfam" id="PF00664">
    <property type="entry name" value="ABC_membrane"/>
    <property type="match status" value="2"/>
</dbReference>
<dbReference type="PANTHER" id="PTHR24223">
    <property type="entry name" value="ATP-BINDING CASSETTE SUB-FAMILY C"/>
    <property type="match status" value="1"/>
</dbReference>
<keyword evidence="13" id="KW-1185">Reference proteome</keyword>
<dbReference type="FunFam" id="3.40.50.300:FF:000163">
    <property type="entry name" value="Multidrug resistance-associated protein member 4"/>
    <property type="match status" value="1"/>
</dbReference>
<protein>
    <recommendedName>
        <fullName evidence="14">Multidrug resistance-associated protein lethal(2)03659</fullName>
    </recommendedName>
</protein>
<feature type="domain" description="ABC transporter" evidence="10">
    <location>
        <begin position="405"/>
        <end position="624"/>
    </location>
</feature>
<evidence type="ECO:0000256" key="9">
    <source>
        <dbReference type="SAM" id="Phobius"/>
    </source>
</evidence>
<feature type="transmembrane region" description="Helical" evidence="9">
    <location>
        <begin position="737"/>
        <end position="761"/>
    </location>
</feature>
<dbReference type="InterPro" id="IPR011527">
    <property type="entry name" value="ABC1_TM_dom"/>
</dbReference>
<dbReference type="SUPFAM" id="SSF90123">
    <property type="entry name" value="ABC transporter transmembrane region"/>
    <property type="match status" value="2"/>
</dbReference>
<dbReference type="InterPro" id="IPR027417">
    <property type="entry name" value="P-loop_NTPase"/>
</dbReference>
<dbReference type="InterPro" id="IPR044726">
    <property type="entry name" value="ABCC_6TM_D2"/>
</dbReference>
<reference evidence="12" key="1">
    <citation type="submission" date="2021-12" db="EMBL/GenBank/DDBJ databases">
        <authorList>
            <person name="King R."/>
        </authorList>
    </citation>
    <scope>NUCLEOTIDE SEQUENCE</scope>
</reference>
<feature type="domain" description="ABC transporter" evidence="10">
    <location>
        <begin position="1013"/>
        <end position="1242"/>
    </location>
</feature>
<dbReference type="CDD" id="cd18580">
    <property type="entry name" value="ABC_6TM_ABCC_D2"/>
    <property type="match status" value="1"/>
</dbReference>
<dbReference type="InterPro" id="IPR003439">
    <property type="entry name" value="ABC_transporter-like_ATP-bd"/>
</dbReference>
<evidence type="ECO:0000259" key="11">
    <source>
        <dbReference type="PROSITE" id="PS50929"/>
    </source>
</evidence>
<dbReference type="OrthoDB" id="6500128at2759"/>
<dbReference type="PROSITE" id="PS50893">
    <property type="entry name" value="ABC_TRANSPORTER_2"/>
    <property type="match status" value="2"/>
</dbReference>
<keyword evidence="5" id="KW-0547">Nucleotide-binding</keyword>
<dbReference type="CDD" id="cd03244">
    <property type="entry name" value="ABCC_MRP_domain2"/>
    <property type="match status" value="1"/>
</dbReference>
<keyword evidence="4" id="KW-0677">Repeat</keyword>
<accession>A0A9P0APN2</accession>
<dbReference type="GO" id="GO:0016020">
    <property type="term" value="C:membrane"/>
    <property type="evidence" value="ECO:0007669"/>
    <property type="project" value="UniProtKB-SubCell"/>
</dbReference>
<feature type="domain" description="ABC transmembrane type-1" evidence="11">
    <location>
        <begin position="687"/>
        <end position="979"/>
    </location>
</feature>
<evidence type="ECO:0000256" key="2">
    <source>
        <dbReference type="ARBA" id="ARBA00022448"/>
    </source>
</evidence>
<feature type="transmembrane region" description="Helical" evidence="9">
    <location>
        <begin position="839"/>
        <end position="857"/>
    </location>
</feature>
<dbReference type="GO" id="GO:0005524">
    <property type="term" value="F:ATP binding"/>
    <property type="evidence" value="ECO:0007669"/>
    <property type="project" value="UniProtKB-KW"/>
</dbReference>
<keyword evidence="3 9" id="KW-0812">Transmembrane</keyword>
<keyword evidence="2" id="KW-0813">Transport</keyword>
<dbReference type="EMBL" id="OV121132">
    <property type="protein sequence ID" value="CAH0547421.1"/>
    <property type="molecule type" value="Genomic_DNA"/>
</dbReference>
<dbReference type="PROSITE" id="PS50929">
    <property type="entry name" value="ABC_TM1F"/>
    <property type="match status" value="2"/>
</dbReference>
<dbReference type="PANTHER" id="PTHR24223:SF448">
    <property type="entry name" value="FI20146P1-RELATED"/>
    <property type="match status" value="1"/>
</dbReference>
<name>A0A9P0APN2_BRAAE</name>
<dbReference type="GO" id="GO:0016887">
    <property type="term" value="F:ATP hydrolysis activity"/>
    <property type="evidence" value="ECO:0007669"/>
    <property type="project" value="InterPro"/>
</dbReference>
<evidence type="ECO:0008006" key="14">
    <source>
        <dbReference type="Google" id="ProtNLM"/>
    </source>
</evidence>
<dbReference type="CDD" id="cd18579">
    <property type="entry name" value="ABC_6TM_ABCC_D1"/>
    <property type="match status" value="1"/>
</dbReference>
<evidence type="ECO:0000256" key="3">
    <source>
        <dbReference type="ARBA" id="ARBA00022692"/>
    </source>
</evidence>
<evidence type="ECO:0000313" key="12">
    <source>
        <dbReference type="EMBL" id="CAH0547421.1"/>
    </source>
</evidence>
<dbReference type="InterPro" id="IPR050173">
    <property type="entry name" value="ABC_transporter_C-like"/>
</dbReference>
<evidence type="ECO:0000256" key="1">
    <source>
        <dbReference type="ARBA" id="ARBA00004141"/>
    </source>
</evidence>
<dbReference type="Gene3D" id="1.20.1560.10">
    <property type="entry name" value="ABC transporter type 1, transmembrane domain"/>
    <property type="match status" value="2"/>
</dbReference>
<evidence type="ECO:0000256" key="8">
    <source>
        <dbReference type="ARBA" id="ARBA00023136"/>
    </source>
</evidence>
<feature type="transmembrane region" description="Helical" evidence="9">
    <location>
        <begin position="917"/>
        <end position="944"/>
    </location>
</feature>
<feature type="transmembrane region" description="Helical" evidence="9">
    <location>
        <begin position="678"/>
        <end position="699"/>
    </location>
</feature>
<feature type="transmembrane region" description="Helical" evidence="9">
    <location>
        <begin position="817"/>
        <end position="833"/>
    </location>
</feature>
<dbReference type="FunFam" id="3.40.50.300:FF:000973">
    <property type="entry name" value="Multidrug resistance-associated protein 4"/>
    <property type="match status" value="1"/>
</dbReference>